<feature type="domain" description="FAD/NAD(P)-binding" evidence="4">
    <location>
        <begin position="8"/>
        <end position="303"/>
    </location>
</feature>
<dbReference type="Gene3D" id="3.50.50.60">
    <property type="entry name" value="FAD/NAD(P)-binding domain"/>
    <property type="match status" value="2"/>
</dbReference>
<dbReference type="InterPro" id="IPR023753">
    <property type="entry name" value="FAD/NAD-binding_dom"/>
</dbReference>
<keyword evidence="2" id="KW-0560">Oxidoreductase</keyword>
<comment type="catalytic activity">
    <reaction evidence="3">
        <text>[thioredoxin]-dithiol + NADP(+) = [thioredoxin]-disulfide + NADPH + H(+)</text>
        <dbReference type="Rhea" id="RHEA:20345"/>
        <dbReference type="Rhea" id="RHEA-COMP:10698"/>
        <dbReference type="Rhea" id="RHEA-COMP:10700"/>
        <dbReference type="ChEBI" id="CHEBI:15378"/>
        <dbReference type="ChEBI" id="CHEBI:29950"/>
        <dbReference type="ChEBI" id="CHEBI:50058"/>
        <dbReference type="ChEBI" id="CHEBI:57783"/>
        <dbReference type="ChEBI" id="CHEBI:58349"/>
        <dbReference type="EC" id="1.8.1.9"/>
    </reaction>
</comment>
<gene>
    <name evidence="5" type="ORF">CAE01nite_12600</name>
</gene>
<protein>
    <submittedName>
        <fullName evidence="5">Thioredoxin reductase</fullName>
    </submittedName>
</protein>
<dbReference type="PANTHER" id="PTHR48105">
    <property type="entry name" value="THIOREDOXIN REDUCTASE 1-RELATED-RELATED"/>
    <property type="match status" value="1"/>
</dbReference>
<evidence type="ECO:0000313" key="6">
    <source>
        <dbReference type="Proteomes" id="UP000321181"/>
    </source>
</evidence>
<dbReference type="PRINTS" id="PR00469">
    <property type="entry name" value="PNDRDTASEII"/>
</dbReference>
<dbReference type="GO" id="GO:0004791">
    <property type="term" value="F:thioredoxin-disulfide reductase (NADPH) activity"/>
    <property type="evidence" value="ECO:0007669"/>
    <property type="project" value="UniProtKB-EC"/>
</dbReference>
<reference evidence="5 6" key="1">
    <citation type="submission" date="2019-07" db="EMBL/GenBank/DDBJ databases">
        <title>Whole genome shotgun sequence of Cellulomonas aerilata NBRC 106308.</title>
        <authorList>
            <person name="Hosoyama A."/>
            <person name="Uohara A."/>
            <person name="Ohji S."/>
            <person name="Ichikawa N."/>
        </authorList>
    </citation>
    <scope>NUCLEOTIDE SEQUENCE [LARGE SCALE GENOMIC DNA]</scope>
    <source>
        <strain evidence="5 6">NBRC 106308</strain>
    </source>
</reference>
<organism evidence="5 6">
    <name type="scientific">Cellulomonas aerilata</name>
    <dbReference type="NCBI Taxonomy" id="515326"/>
    <lineage>
        <taxon>Bacteria</taxon>
        <taxon>Bacillati</taxon>
        <taxon>Actinomycetota</taxon>
        <taxon>Actinomycetes</taxon>
        <taxon>Micrococcales</taxon>
        <taxon>Cellulomonadaceae</taxon>
        <taxon>Cellulomonas</taxon>
    </lineage>
</organism>
<dbReference type="InterPro" id="IPR050097">
    <property type="entry name" value="Ferredoxin-NADP_redctase_2"/>
</dbReference>
<proteinExistence type="predicted"/>
<dbReference type="AlphaFoldDB" id="A0A512DAQ4"/>
<dbReference type="InterPro" id="IPR036188">
    <property type="entry name" value="FAD/NAD-bd_sf"/>
</dbReference>
<evidence type="ECO:0000256" key="2">
    <source>
        <dbReference type="ARBA" id="ARBA00023002"/>
    </source>
</evidence>
<dbReference type="SUPFAM" id="SSF51905">
    <property type="entry name" value="FAD/NAD(P)-binding domain"/>
    <property type="match status" value="1"/>
</dbReference>
<keyword evidence="6" id="KW-1185">Reference proteome</keyword>
<evidence type="ECO:0000313" key="5">
    <source>
        <dbReference type="EMBL" id="GEO33535.1"/>
    </source>
</evidence>
<keyword evidence="1" id="KW-0285">Flavoprotein</keyword>
<comment type="caution">
    <text evidence="5">The sequence shown here is derived from an EMBL/GenBank/DDBJ whole genome shotgun (WGS) entry which is preliminary data.</text>
</comment>
<dbReference type="Pfam" id="PF07992">
    <property type="entry name" value="Pyr_redox_2"/>
    <property type="match status" value="1"/>
</dbReference>
<evidence type="ECO:0000256" key="3">
    <source>
        <dbReference type="ARBA" id="ARBA00048132"/>
    </source>
</evidence>
<dbReference type="EMBL" id="BJYY01000010">
    <property type="protein sequence ID" value="GEO33535.1"/>
    <property type="molecule type" value="Genomic_DNA"/>
</dbReference>
<evidence type="ECO:0000259" key="4">
    <source>
        <dbReference type="Pfam" id="PF07992"/>
    </source>
</evidence>
<name>A0A512DAQ4_9CELL</name>
<dbReference type="PRINTS" id="PR00368">
    <property type="entry name" value="FADPNR"/>
</dbReference>
<dbReference type="Proteomes" id="UP000321181">
    <property type="component" value="Unassembled WGS sequence"/>
</dbReference>
<sequence>MSGMNNTYDMVVVGGGAAGMSGAKIAARMRRRVLVIDAGAPRNAPAQGVHNYLYAEGGAPADLRATARAEAETYGVEVVEGSAAGAVILRDPEPNAARFTVDVRTGDGSITTVGARRLLLATGLLDVLPQIGGLAERWGRDVLHCPFCHGWEVRAQAIGVLGTSPMAVHQVLLFRRLSEDVVYFQHTAPDPSDEQVEQLAALGVPWVVGPVTAVTTTNGALSGVQMADGRVIARQAVAIGTGLAGREDLVADLGLSMSDLEMGGAVLGRYLPTDATGATTMPGVWAAGNVAAPMAQVINSAAAGATAGSSIHMDLMGEDVAAAVSTHRARLTSAPRAGA</sequence>
<accession>A0A512DAQ4</accession>
<evidence type="ECO:0000256" key="1">
    <source>
        <dbReference type="ARBA" id="ARBA00022630"/>
    </source>
</evidence>